<accession>A0A427AEU3</accession>
<sequence>MGPAVIVTGLTSHLLATIKVTDQRRKCRARGLEREPRAGEAKRRGREIGEGRALRPPLLEIESDDGRSSLQQHPPRRTRRNRKDDPWSLDVSNLTNYIQKNIGLTPEEKQLSVNGHNWGEIDING</sequence>
<feature type="region of interest" description="Disordered" evidence="1">
    <location>
        <begin position="25"/>
        <end position="89"/>
    </location>
</feature>
<feature type="compositionally biased region" description="Basic and acidic residues" evidence="1">
    <location>
        <begin position="30"/>
        <end position="53"/>
    </location>
</feature>
<reference evidence="2 3" key="1">
    <citation type="journal article" date="2014" name="Agronomy (Basel)">
        <title>A Draft Genome Sequence for Ensete ventricosum, the Drought-Tolerant Tree Against Hunger.</title>
        <authorList>
            <person name="Harrison J."/>
            <person name="Moore K.A."/>
            <person name="Paszkiewicz K."/>
            <person name="Jones T."/>
            <person name="Grant M."/>
            <person name="Ambacheew D."/>
            <person name="Muzemil S."/>
            <person name="Studholme D.J."/>
        </authorList>
    </citation>
    <scope>NUCLEOTIDE SEQUENCE [LARGE SCALE GENOMIC DNA]</scope>
</reference>
<protein>
    <submittedName>
        <fullName evidence="2">Uncharacterized protein</fullName>
    </submittedName>
</protein>
<organism evidence="2 3">
    <name type="scientific">Ensete ventricosum</name>
    <name type="common">Abyssinian banana</name>
    <name type="synonym">Musa ensete</name>
    <dbReference type="NCBI Taxonomy" id="4639"/>
    <lineage>
        <taxon>Eukaryota</taxon>
        <taxon>Viridiplantae</taxon>
        <taxon>Streptophyta</taxon>
        <taxon>Embryophyta</taxon>
        <taxon>Tracheophyta</taxon>
        <taxon>Spermatophyta</taxon>
        <taxon>Magnoliopsida</taxon>
        <taxon>Liliopsida</taxon>
        <taxon>Zingiberales</taxon>
        <taxon>Musaceae</taxon>
        <taxon>Ensete</taxon>
    </lineage>
</organism>
<dbReference type="Proteomes" id="UP000287651">
    <property type="component" value="Unassembled WGS sequence"/>
</dbReference>
<evidence type="ECO:0000313" key="3">
    <source>
        <dbReference type="Proteomes" id="UP000287651"/>
    </source>
</evidence>
<name>A0A427AEU3_ENSVE</name>
<proteinExistence type="predicted"/>
<dbReference type="AlphaFoldDB" id="A0A427AEU3"/>
<comment type="caution">
    <text evidence="2">The sequence shown here is derived from an EMBL/GenBank/DDBJ whole genome shotgun (WGS) entry which is preliminary data.</text>
</comment>
<gene>
    <name evidence="2" type="ORF">B296_00002169</name>
</gene>
<evidence type="ECO:0000256" key="1">
    <source>
        <dbReference type="SAM" id="MobiDB-lite"/>
    </source>
</evidence>
<dbReference type="EMBL" id="AMZH03002708">
    <property type="protein sequence ID" value="RRT74671.1"/>
    <property type="molecule type" value="Genomic_DNA"/>
</dbReference>
<evidence type="ECO:0000313" key="2">
    <source>
        <dbReference type="EMBL" id="RRT74671.1"/>
    </source>
</evidence>